<dbReference type="RefSeq" id="WP_054667832.1">
    <property type="nucleotide sequence ID" value="NZ_JAACYG010000018.1"/>
</dbReference>
<evidence type="ECO:0000256" key="1">
    <source>
        <dbReference type="ARBA" id="ARBA00006484"/>
    </source>
</evidence>
<dbReference type="KEGG" id="sacz:AOT14_32400"/>
<dbReference type="EMBL" id="CP012900">
    <property type="protein sequence ID" value="ALJ29580.1"/>
    <property type="molecule type" value="Genomic_DNA"/>
</dbReference>
<feature type="domain" description="Ketoreductase" evidence="4">
    <location>
        <begin position="6"/>
        <end position="186"/>
    </location>
</feature>
<dbReference type="InterPro" id="IPR036291">
    <property type="entry name" value="NAD(P)-bd_dom_sf"/>
</dbReference>
<dbReference type="OrthoDB" id="9804774at2"/>
<dbReference type="Pfam" id="PF00106">
    <property type="entry name" value="adh_short"/>
    <property type="match status" value="1"/>
</dbReference>
<dbReference type="GO" id="GO:0018454">
    <property type="term" value="F:acetoacetyl-CoA reductase activity"/>
    <property type="evidence" value="ECO:0007669"/>
    <property type="project" value="InterPro"/>
</dbReference>
<dbReference type="AlphaFoldDB" id="A0A0S1B3D7"/>
<keyword evidence="6" id="KW-1185">Reference proteome</keyword>
<dbReference type="PANTHER" id="PTHR42879">
    <property type="entry name" value="3-OXOACYL-(ACYL-CARRIER-PROTEIN) REDUCTASE"/>
    <property type="match status" value="1"/>
</dbReference>
<dbReference type="Gene3D" id="3.40.50.720">
    <property type="entry name" value="NAD(P)-binding Rossmann-like Domain"/>
    <property type="match status" value="1"/>
</dbReference>
<dbReference type="InterPro" id="IPR050259">
    <property type="entry name" value="SDR"/>
</dbReference>
<comment type="similarity">
    <text evidence="1 3">Belongs to the short-chain dehydrogenases/reductases (SDR) family.</text>
</comment>
<dbReference type="NCBIfam" id="NF009464">
    <property type="entry name" value="PRK12824.1"/>
    <property type="match status" value="1"/>
</dbReference>
<evidence type="ECO:0000256" key="2">
    <source>
        <dbReference type="ARBA" id="ARBA00023002"/>
    </source>
</evidence>
<accession>A0A0S1B3D7</accession>
<dbReference type="InterPro" id="IPR020904">
    <property type="entry name" value="Sc_DH/Rdtase_CS"/>
</dbReference>
<dbReference type="InterPro" id="IPR057326">
    <property type="entry name" value="KR_dom"/>
</dbReference>
<dbReference type="Proteomes" id="UP000061010">
    <property type="component" value="Chromosome"/>
</dbReference>
<dbReference type="PRINTS" id="PR00080">
    <property type="entry name" value="SDRFAMILY"/>
</dbReference>
<sequence>MPAEQRTALVTGGSGGLGEAIARALHDAGHTVLIVHSPGNASIGAWLKTQAGEGYDFAAYGADVADHARCQELADRIHTDGHRIDILVNNAGITRDATFRKLSYADWDAVLRVNLDSVFNVTRPFIDGMLDRGWGRIINISSINGSKGQFGQTNYSAAKAGMHGFTKALAQEVARKGVTVNTVSPGYLDTKMVTSMSEEVVKQVTAGIPVGRLGRPEEIAALVAFIASESAGFMTGSNVSMNGGQHMY</sequence>
<organism evidence="5 6">
    <name type="scientific">Stenotrophomonas acidaminiphila</name>
    <dbReference type="NCBI Taxonomy" id="128780"/>
    <lineage>
        <taxon>Bacteria</taxon>
        <taxon>Pseudomonadati</taxon>
        <taxon>Pseudomonadota</taxon>
        <taxon>Gammaproteobacteria</taxon>
        <taxon>Lysobacterales</taxon>
        <taxon>Lysobacteraceae</taxon>
        <taxon>Stenotrophomonas</taxon>
    </lineage>
</organism>
<reference evidence="5 6" key="1">
    <citation type="journal article" date="2015" name="Genome Announc.">
        <title>Complete Genome Sequencing of Stenotrophomonas acidaminiphila ZAC14D2_NAIMI4_2, a Multidrug-Resistant Strain Isolated from Sediments of a Polluted River in Mexico, Uncovers New Antibiotic Resistance Genes and a Novel Class-II Lasso Peptide Biosynthesis Gene Cluster.</title>
        <authorList>
            <person name="Vinuesa P."/>
            <person name="Ochoa-Sanchez L.E."/>
        </authorList>
    </citation>
    <scope>NUCLEOTIDE SEQUENCE [LARGE SCALE GENOMIC DNA]</scope>
    <source>
        <strain evidence="5 6">ZAC14D2_NAIMI4_2</strain>
    </source>
</reference>
<dbReference type="GO" id="GO:0032787">
    <property type="term" value="P:monocarboxylic acid metabolic process"/>
    <property type="evidence" value="ECO:0007669"/>
    <property type="project" value="UniProtKB-ARBA"/>
</dbReference>
<evidence type="ECO:0000313" key="5">
    <source>
        <dbReference type="EMBL" id="ALJ29580.1"/>
    </source>
</evidence>
<evidence type="ECO:0000313" key="6">
    <source>
        <dbReference type="Proteomes" id="UP000061010"/>
    </source>
</evidence>
<dbReference type="PRINTS" id="PR00081">
    <property type="entry name" value="GDHRDH"/>
</dbReference>
<dbReference type="PANTHER" id="PTHR42879:SF2">
    <property type="entry name" value="3-OXOACYL-[ACYL-CARRIER-PROTEIN] REDUCTASE FABG"/>
    <property type="match status" value="1"/>
</dbReference>
<evidence type="ECO:0000256" key="3">
    <source>
        <dbReference type="RuleBase" id="RU000363"/>
    </source>
</evidence>
<gene>
    <name evidence="5" type="primary">fabG_3</name>
    <name evidence="5" type="ORF">AOT14_32400</name>
</gene>
<dbReference type="GO" id="GO:0005737">
    <property type="term" value="C:cytoplasm"/>
    <property type="evidence" value="ECO:0007669"/>
    <property type="project" value="InterPro"/>
</dbReference>
<dbReference type="PROSITE" id="PS00061">
    <property type="entry name" value="ADH_SHORT"/>
    <property type="match status" value="1"/>
</dbReference>
<keyword evidence="2" id="KW-0560">Oxidoreductase</keyword>
<dbReference type="NCBIfam" id="TIGR01829">
    <property type="entry name" value="AcAcCoA_reduct"/>
    <property type="match status" value="1"/>
</dbReference>
<protein>
    <submittedName>
        <fullName evidence="5">3-ketoacyl-ACP reductase</fullName>
    </submittedName>
</protein>
<dbReference type="SUPFAM" id="SSF51735">
    <property type="entry name" value="NAD(P)-binding Rossmann-fold domains"/>
    <property type="match status" value="1"/>
</dbReference>
<dbReference type="SMART" id="SM00822">
    <property type="entry name" value="PKS_KR"/>
    <property type="match status" value="1"/>
</dbReference>
<dbReference type="CDD" id="cd05333">
    <property type="entry name" value="BKR_SDR_c"/>
    <property type="match status" value="1"/>
</dbReference>
<dbReference type="PATRIC" id="fig|128780.6.peg.3275"/>
<dbReference type="InterPro" id="IPR011283">
    <property type="entry name" value="Acetoacetyl-CoA_reductase"/>
</dbReference>
<dbReference type="InterPro" id="IPR002347">
    <property type="entry name" value="SDR_fam"/>
</dbReference>
<proteinExistence type="inferred from homology"/>
<dbReference type="NCBIfam" id="NF009466">
    <property type="entry name" value="PRK12826.1-2"/>
    <property type="match status" value="1"/>
</dbReference>
<evidence type="ECO:0000259" key="4">
    <source>
        <dbReference type="SMART" id="SM00822"/>
    </source>
</evidence>
<name>A0A0S1B3D7_9GAMM</name>
<dbReference type="GO" id="GO:0042619">
    <property type="term" value="P:poly-hydroxybutyrate biosynthetic process"/>
    <property type="evidence" value="ECO:0007669"/>
    <property type="project" value="InterPro"/>
</dbReference>
<dbReference type="FunFam" id="3.40.50.720:FF:000173">
    <property type="entry name" value="3-oxoacyl-[acyl-carrier protein] reductase"/>
    <property type="match status" value="1"/>
</dbReference>